<accession>A0A8S5TBJ9</accession>
<proteinExistence type="predicted"/>
<evidence type="ECO:0000313" key="1">
    <source>
        <dbReference type="EMBL" id="DAF60693.1"/>
    </source>
</evidence>
<sequence>MRKYLKAMNKNFVIAFGMGYEDGAAGKERQAPPFPEVAQSGTLVYAATLFAQEAYNKGYSFGKEETK</sequence>
<name>A0A8S5TBJ9_9CAUD</name>
<reference evidence="1" key="1">
    <citation type="journal article" date="2021" name="Proc. Natl. Acad. Sci. U.S.A.">
        <title>A Catalog of Tens of Thousands of Viruses from Human Metagenomes Reveals Hidden Associations with Chronic Diseases.</title>
        <authorList>
            <person name="Tisza M.J."/>
            <person name="Buck C.B."/>
        </authorList>
    </citation>
    <scope>NUCLEOTIDE SEQUENCE</scope>
    <source>
        <strain evidence="1">CtngK14</strain>
    </source>
</reference>
<protein>
    <submittedName>
        <fullName evidence="1">Uncharacterized protein</fullName>
    </submittedName>
</protein>
<dbReference type="EMBL" id="BK032793">
    <property type="protein sequence ID" value="DAF60693.1"/>
    <property type="molecule type" value="Genomic_DNA"/>
</dbReference>
<organism evidence="1">
    <name type="scientific">Siphoviridae sp. ctngK14</name>
    <dbReference type="NCBI Taxonomy" id="2827940"/>
    <lineage>
        <taxon>Viruses</taxon>
        <taxon>Duplodnaviria</taxon>
        <taxon>Heunggongvirae</taxon>
        <taxon>Uroviricota</taxon>
        <taxon>Caudoviricetes</taxon>
    </lineage>
</organism>